<reference evidence="3" key="2">
    <citation type="journal article" date="2024" name="Plant">
        <title>Genomic evolution and insights into agronomic trait innovations of Sesamum species.</title>
        <authorList>
            <person name="Miao H."/>
            <person name="Wang L."/>
            <person name="Qu L."/>
            <person name="Liu H."/>
            <person name="Sun Y."/>
            <person name="Le M."/>
            <person name="Wang Q."/>
            <person name="Wei S."/>
            <person name="Zheng Y."/>
            <person name="Lin W."/>
            <person name="Duan Y."/>
            <person name="Cao H."/>
            <person name="Xiong S."/>
            <person name="Wang X."/>
            <person name="Wei L."/>
            <person name="Li C."/>
            <person name="Ma Q."/>
            <person name="Ju M."/>
            <person name="Zhao R."/>
            <person name="Li G."/>
            <person name="Mu C."/>
            <person name="Tian Q."/>
            <person name="Mei H."/>
            <person name="Zhang T."/>
            <person name="Gao T."/>
            <person name="Zhang H."/>
        </authorList>
    </citation>
    <scope>NUCLEOTIDE SEQUENCE</scope>
    <source>
        <strain evidence="3">G01</strain>
    </source>
</reference>
<dbReference type="InterPro" id="IPR033276">
    <property type="entry name" value="BB"/>
</dbReference>
<dbReference type="GO" id="GO:0048437">
    <property type="term" value="P:floral organ development"/>
    <property type="evidence" value="ECO:0007669"/>
    <property type="project" value="TreeGrafter"/>
</dbReference>
<dbReference type="SUPFAM" id="SSF57850">
    <property type="entry name" value="RING/U-box"/>
    <property type="match status" value="1"/>
</dbReference>
<dbReference type="Pfam" id="PF13639">
    <property type="entry name" value="zf-RING_2"/>
    <property type="match status" value="1"/>
</dbReference>
<organism evidence="3">
    <name type="scientific">Sesamum angustifolium</name>
    <dbReference type="NCBI Taxonomy" id="2727405"/>
    <lineage>
        <taxon>Eukaryota</taxon>
        <taxon>Viridiplantae</taxon>
        <taxon>Streptophyta</taxon>
        <taxon>Embryophyta</taxon>
        <taxon>Tracheophyta</taxon>
        <taxon>Spermatophyta</taxon>
        <taxon>Magnoliopsida</taxon>
        <taxon>eudicotyledons</taxon>
        <taxon>Gunneridae</taxon>
        <taxon>Pentapetalae</taxon>
        <taxon>asterids</taxon>
        <taxon>lamiids</taxon>
        <taxon>Lamiales</taxon>
        <taxon>Pedaliaceae</taxon>
        <taxon>Sesamum</taxon>
    </lineage>
</organism>
<dbReference type="PANTHER" id="PTHR46400">
    <property type="entry name" value="RING/U-BOX SUPERFAMILY PROTEIN"/>
    <property type="match status" value="1"/>
</dbReference>
<dbReference type="Gene3D" id="3.30.40.10">
    <property type="entry name" value="Zinc/RING finger domain, C3HC4 (zinc finger)"/>
    <property type="match status" value="1"/>
</dbReference>
<dbReference type="GO" id="GO:0031624">
    <property type="term" value="F:ubiquitin conjugating enzyme binding"/>
    <property type="evidence" value="ECO:0007669"/>
    <property type="project" value="TreeGrafter"/>
</dbReference>
<comment type="caution">
    <text evidence="3">The sequence shown here is derived from an EMBL/GenBank/DDBJ whole genome shotgun (WGS) entry which is preliminary data.</text>
</comment>
<dbReference type="EMBL" id="JACGWK010000014">
    <property type="protein sequence ID" value="KAL0317752.1"/>
    <property type="molecule type" value="Genomic_DNA"/>
</dbReference>
<reference evidence="3" key="1">
    <citation type="submission" date="2020-06" db="EMBL/GenBank/DDBJ databases">
        <authorList>
            <person name="Li T."/>
            <person name="Hu X."/>
            <person name="Zhang T."/>
            <person name="Song X."/>
            <person name="Zhang H."/>
            <person name="Dai N."/>
            <person name="Sheng W."/>
            <person name="Hou X."/>
            <person name="Wei L."/>
        </authorList>
    </citation>
    <scope>NUCLEOTIDE SEQUENCE</scope>
    <source>
        <strain evidence="3">G01</strain>
        <tissue evidence="3">Leaf</tissue>
    </source>
</reference>
<accession>A0AAW2LGR1</accession>
<dbReference type="GO" id="GO:0004842">
    <property type="term" value="F:ubiquitin-protein transferase activity"/>
    <property type="evidence" value="ECO:0007669"/>
    <property type="project" value="InterPro"/>
</dbReference>
<dbReference type="FunFam" id="3.30.40.10:FF:000226">
    <property type="entry name" value="E3 ubiquitin ligase BIG BROTHER"/>
    <property type="match status" value="1"/>
</dbReference>
<proteinExistence type="predicted"/>
<dbReference type="GO" id="GO:0046621">
    <property type="term" value="P:negative regulation of organ growth"/>
    <property type="evidence" value="ECO:0007669"/>
    <property type="project" value="InterPro"/>
</dbReference>
<evidence type="ECO:0000313" key="3">
    <source>
        <dbReference type="EMBL" id="KAL0317752.1"/>
    </source>
</evidence>
<feature type="domain" description="RING-type" evidence="2">
    <location>
        <begin position="193"/>
        <end position="228"/>
    </location>
</feature>
<dbReference type="PANTHER" id="PTHR46400:SF14">
    <property type="entry name" value="E3 UBIQUITIN LIGASE BIG BROTHER-LIKE"/>
    <property type="match status" value="1"/>
</dbReference>
<feature type="region of interest" description="Disordered" evidence="1">
    <location>
        <begin position="112"/>
        <end position="144"/>
    </location>
</feature>
<name>A0AAW2LGR1_9LAMI</name>
<dbReference type="InterPro" id="IPR013083">
    <property type="entry name" value="Znf_RING/FYVE/PHD"/>
</dbReference>
<protein>
    <submittedName>
        <fullName evidence="3">E3 ubiquitin ligase BIG BROTHER-related</fullName>
    </submittedName>
</protein>
<evidence type="ECO:0000256" key="1">
    <source>
        <dbReference type="SAM" id="MobiDB-lite"/>
    </source>
</evidence>
<evidence type="ECO:0000259" key="2">
    <source>
        <dbReference type="Pfam" id="PF13639"/>
    </source>
</evidence>
<dbReference type="AlphaFoldDB" id="A0AAW2LGR1"/>
<dbReference type="GO" id="GO:0016567">
    <property type="term" value="P:protein ubiquitination"/>
    <property type="evidence" value="ECO:0007669"/>
    <property type="project" value="InterPro"/>
</dbReference>
<dbReference type="InterPro" id="IPR001841">
    <property type="entry name" value="Znf_RING"/>
</dbReference>
<gene>
    <name evidence="3" type="ORF">Sangu_2189500</name>
</gene>
<sequence length="286" mass="32854">MRNNEDFSHYFDGTMTLVEIVERLREMFPEFAGLDVEEVLQQQENAFLNIQHNDQHGTVASPYDQIGDRSVYFTDETNHGKCLDSQLALDEALALSLELGDDFDHLYISETSSSGGDKAGPSSRETPIVGPGQNTSREDNIDPDRMTYEELQSLGESIGNESKGLSADLISRLPTFKYKAGMLSKKKKNQKEECVICCAEFKNKVEITTLPCAHHYHSDCITHWLQLKKVRVIRVLLFWEVLDIFLNYIYVRIQCSGKYDQVNQIKIYCTDLVIWFFSIAQFVRRR</sequence>